<feature type="region of interest" description="Disordered" evidence="1">
    <location>
        <begin position="189"/>
        <end position="379"/>
    </location>
</feature>
<gene>
    <name evidence="2" type="ORF">BCV70DRAFT_231363</name>
</gene>
<feature type="compositionally biased region" description="Acidic residues" evidence="1">
    <location>
        <begin position="295"/>
        <end position="304"/>
    </location>
</feature>
<feature type="compositionally biased region" description="Polar residues" evidence="1">
    <location>
        <begin position="109"/>
        <end position="119"/>
    </location>
</feature>
<name>A0A317XQF3_9BASI</name>
<dbReference type="STRING" id="1882483.A0A317XQF3"/>
<feature type="region of interest" description="Disordered" evidence="1">
    <location>
        <begin position="1"/>
        <end position="173"/>
    </location>
</feature>
<sequence>MAENKATASGSASTVGGQTGTKKDQHVRKGQHDGPSKPSATKPSKHTHSRDGKRAKGPASSQHPPKKESKADSQPVDKHRKAKSMNGQQSNAHGKVSSKAEFRAKNIDSTKSAQGNNKSKAQKAKYDPKSQRQDKGQHNGKNKNPQGNAKKGKEDEKSKGKPSTSKGGGHAFFEVVDEAEERARLAPIYQAQKQKAKIASGRTEVADGVLEDDEKSKLGKTKAKRVEAKSRLELETFEEEVEDDAGSKQIAANQRSLEELPPHLRTNKGESTDARKPKQARSSTTSAPKRKDVDDDKQDDVDPDDSVRTSVVGIVDVRAERKQTSAKKRKHEGHVASSDKDATKKQKRASFVLPPKQDANSDLFSGSGADAWGSSSAWS</sequence>
<evidence type="ECO:0000313" key="2">
    <source>
        <dbReference type="EMBL" id="PWZ00497.1"/>
    </source>
</evidence>
<dbReference type="OrthoDB" id="1517790at2759"/>
<evidence type="ECO:0000313" key="3">
    <source>
        <dbReference type="Proteomes" id="UP000246740"/>
    </source>
</evidence>
<feature type="compositionally biased region" description="Basic and acidic residues" evidence="1">
    <location>
        <begin position="98"/>
        <end position="108"/>
    </location>
</feature>
<feature type="compositionally biased region" description="Polar residues" evidence="1">
    <location>
        <begin position="1"/>
        <end position="16"/>
    </location>
</feature>
<feature type="compositionally biased region" description="Low complexity" evidence="1">
    <location>
        <begin position="365"/>
        <end position="379"/>
    </location>
</feature>
<feature type="compositionally biased region" description="Basic and acidic residues" evidence="1">
    <location>
        <begin position="124"/>
        <end position="137"/>
    </location>
</feature>
<dbReference type="Proteomes" id="UP000246740">
    <property type="component" value="Unassembled WGS sequence"/>
</dbReference>
<feature type="compositionally biased region" description="Acidic residues" evidence="1">
    <location>
        <begin position="235"/>
        <end position="244"/>
    </location>
</feature>
<feature type="compositionally biased region" description="Basic and acidic residues" evidence="1">
    <location>
        <begin position="65"/>
        <end position="77"/>
    </location>
</feature>
<feature type="compositionally biased region" description="Basic and acidic residues" evidence="1">
    <location>
        <begin position="224"/>
        <end position="234"/>
    </location>
</feature>
<feature type="compositionally biased region" description="Basic and acidic residues" evidence="1">
    <location>
        <begin position="256"/>
        <end position="276"/>
    </location>
</feature>
<dbReference type="EMBL" id="KZ819192">
    <property type="protein sequence ID" value="PWZ00497.1"/>
    <property type="molecule type" value="Genomic_DNA"/>
</dbReference>
<dbReference type="AlphaFoldDB" id="A0A317XQF3"/>
<organism evidence="2 3">
    <name type="scientific">Testicularia cyperi</name>
    <dbReference type="NCBI Taxonomy" id="1882483"/>
    <lineage>
        <taxon>Eukaryota</taxon>
        <taxon>Fungi</taxon>
        <taxon>Dikarya</taxon>
        <taxon>Basidiomycota</taxon>
        <taxon>Ustilaginomycotina</taxon>
        <taxon>Ustilaginomycetes</taxon>
        <taxon>Ustilaginales</taxon>
        <taxon>Anthracoideaceae</taxon>
        <taxon>Testicularia</taxon>
    </lineage>
</organism>
<evidence type="ECO:0000256" key="1">
    <source>
        <dbReference type="SAM" id="MobiDB-lite"/>
    </source>
</evidence>
<reference evidence="2 3" key="1">
    <citation type="journal article" date="2018" name="Mol. Biol. Evol.">
        <title>Broad Genomic Sampling Reveals a Smut Pathogenic Ancestry of the Fungal Clade Ustilaginomycotina.</title>
        <authorList>
            <person name="Kijpornyongpan T."/>
            <person name="Mondo S.J."/>
            <person name="Barry K."/>
            <person name="Sandor L."/>
            <person name="Lee J."/>
            <person name="Lipzen A."/>
            <person name="Pangilinan J."/>
            <person name="LaButti K."/>
            <person name="Hainaut M."/>
            <person name="Henrissat B."/>
            <person name="Grigoriev I.V."/>
            <person name="Spatafora J.W."/>
            <person name="Aime M.C."/>
        </authorList>
    </citation>
    <scope>NUCLEOTIDE SEQUENCE [LARGE SCALE GENOMIC DNA]</scope>
    <source>
        <strain evidence="2 3">MCA 3645</strain>
    </source>
</reference>
<accession>A0A317XQF3</accession>
<keyword evidence="3" id="KW-1185">Reference proteome</keyword>
<dbReference type="InParanoid" id="A0A317XQF3"/>
<proteinExistence type="predicted"/>
<feature type="compositionally biased region" description="Basic and acidic residues" evidence="1">
    <location>
        <begin position="333"/>
        <end position="344"/>
    </location>
</feature>
<protein>
    <submittedName>
        <fullName evidence="2">Uncharacterized protein</fullName>
    </submittedName>
</protein>